<protein>
    <submittedName>
        <fullName evidence="1">Uncharacterized protein</fullName>
    </submittedName>
</protein>
<dbReference type="SUPFAM" id="SSF52833">
    <property type="entry name" value="Thioredoxin-like"/>
    <property type="match status" value="1"/>
</dbReference>
<gene>
    <name evidence="1" type="ORF">ANOM_008866</name>
</gene>
<dbReference type="GeneID" id="26810670"/>
<evidence type="ECO:0000313" key="1">
    <source>
        <dbReference type="EMBL" id="KNG81947.1"/>
    </source>
</evidence>
<dbReference type="RefSeq" id="XP_015402870.1">
    <property type="nucleotide sequence ID" value="XM_015554122.1"/>
</dbReference>
<sequence length="100" mass="11131">MSVQTLQDPGEVLQVIESGKPTIIHYWDPQMGPESPLAPMFYSKAEDHDGLSIYIVDSGFIHPEHSPDELPLTVFYLDGIEVDAAAFDPSQIEGLFQRNT</sequence>
<organism evidence="1 2">
    <name type="scientific">Aspergillus nomiae NRRL (strain ATCC 15546 / NRRL 13137 / CBS 260.88 / M93)</name>
    <dbReference type="NCBI Taxonomy" id="1509407"/>
    <lineage>
        <taxon>Eukaryota</taxon>
        <taxon>Fungi</taxon>
        <taxon>Dikarya</taxon>
        <taxon>Ascomycota</taxon>
        <taxon>Pezizomycotina</taxon>
        <taxon>Eurotiomycetes</taxon>
        <taxon>Eurotiomycetidae</taxon>
        <taxon>Eurotiales</taxon>
        <taxon>Aspergillaceae</taxon>
        <taxon>Aspergillus</taxon>
        <taxon>Aspergillus subgen. Circumdati</taxon>
    </lineage>
</organism>
<accession>A0A0L1IR44</accession>
<dbReference type="EMBL" id="JNOM01000394">
    <property type="protein sequence ID" value="KNG81947.1"/>
    <property type="molecule type" value="Genomic_DNA"/>
</dbReference>
<keyword evidence="2" id="KW-1185">Reference proteome</keyword>
<dbReference type="InterPro" id="IPR036249">
    <property type="entry name" value="Thioredoxin-like_sf"/>
</dbReference>
<name>A0A0L1IR44_ASPN3</name>
<dbReference type="Proteomes" id="UP000037505">
    <property type="component" value="Unassembled WGS sequence"/>
</dbReference>
<reference evidence="1 2" key="1">
    <citation type="submission" date="2014-06" db="EMBL/GenBank/DDBJ databases">
        <title>The Genome of the Aflatoxigenic Filamentous Fungus Aspergillus nomius.</title>
        <authorList>
            <person name="Moore M.G."/>
            <person name="Shannon B.M."/>
            <person name="Brian M.M."/>
        </authorList>
    </citation>
    <scope>NUCLEOTIDE SEQUENCE [LARGE SCALE GENOMIC DNA]</scope>
    <source>
        <strain evidence="1 2">NRRL 13137</strain>
    </source>
</reference>
<dbReference type="AlphaFoldDB" id="A0A0L1IR44"/>
<dbReference type="OrthoDB" id="4361376at2759"/>
<evidence type="ECO:0000313" key="2">
    <source>
        <dbReference type="Proteomes" id="UP000037505"/>
    </source>
</evidence>
<proteinExistence type="predicted"/>
<comment type="caution">
    <text evidence="1">The sequence shown here is derived from an EMBL/GenBank/DDBJ whole genome shotgun (WGS) entry which is preliminary data.</text>
</comment>